<comment type="similarity">
    <text evidence="2 6">Belongs to the 4-toluene sulfonate uptake permease (TSUP) (TC 2.A.102) family.</text>
</comment>
<evidence type="ECO:0000256" key="2">
    <source>
        <dbReference type="ARBA" id="ARBA00009142"/>
    </source>
</evidence>
<organism evidence="7 8">
    <name type="scientific">Nocardioides bigeumensis</name>
    <dbReference type="NCBI Taxonomy" id="433657"/>
    <lineage>
        <taxon>Bacteria</taxon>
        <taxon>Bacillati</taxon>
        <taxon>Actinomycetota</taxon>
        <taxon>Actinomycetes</taxon>
        <taxon>Propionibacteriales</taxon>
        <taxon>Nocardioidaceae</taxon>
        <taxon>Nocardioides</taxon>
    </lineage>
</organism>
<dbReference type="RefSeq" id="WP_344304180.1">
    <property type="nucleotide sequence ID" value="NZ_BAAAQQ010000012.1"/>
</dbReference>
<evidence type="ECO:0000256" key="4">
    <source>
        <dbReference type="ARBA" id="ARBA00022989"/>
    </source>
</evidence>
<feature type="transmembrane region" description="Helical" evidence="6">
    <location>
        <begin position="36"/>
        <end position="59"/>
    </location>
</feature>
<sequence>MDALTATFFAILAAGFFVGVVVGLTGMGGGALMTPALIFLGVGEAATVVTADLTAAAVYKTGGAIVHKREGSPNMKLAKWLVLGSVPMALLGPYLVSWIAPPGDLDRVLKLCIGFALLFAALTYAARLYINLRRVRSGRHVENDNPAIRPLATLLVGALGGLLVGITSVGSGSVIMIALLMLYPGLSAVKLVGTDLVQAVPLVLAAAISNITLHGLDWGVTIPLVLGSVPGTILGSMIAPRVPQSVIRRGIVVVLTMSGVALLDKAGWAPLGAGEDETHPLLIAGVGLAMLVLVPLVWGLVRRTQGLPMFGSPTVAELEDPAYRPGVIGMKRTD</sequence>
<keyword evidence="3 6" id="KW-0812">Transmembrane</keyword>
<keyword evidence="8" id="KW-1185">Reference proteome</keyword>
<accession>A0ABP5K5M0</accession>
<keyword evidence="4 6" id="KW-1133">Transmembrane helix</keyword>
<evidence type="ECO:0000256" key="5">
    <source>
        <dbReference type="ARBA" id="ARBA00023136"/>
    </source>
</evidence>
<evidence type="ECO:0000256" key="1">
    <source>
        <dbReference type="ARBA" id="ARBA00004141"/>
    </source>
</evidence>
<keyword evidence="6" id="KW-1003">Cell membrane</keyword>
<evidence type="ECO:0000313" key="8">
    <source>
        <dbReference type="Proteomes" id="UP001500575"/>
    </source>
</evidence>
<feature type="transmembrane region" description="Helical" evidence="6">
    <location>
        <begin position="218"/>
        <end position="239"/>
    </location>
</feature>
<dbReference type="Pfam" id="PF01925">
    <property type="entry name" value="TauE"/>
    <property type="match status" value="1"/>
</dbReference>
<proteinExistence type="inferred from homology"/>
<dbReference type="InterPro" id="IPR051598">
    <property type="entry name" value="TSUP/Inactive_protease-like"/>
</dbReference>
<dbReference type="InterPro" id="IPR002781">
    <property type="entry name" value="TM_pro_TauE-like"/>
</dbReference>
<dbReference type="PANTHER" id="PTHR43701">
    <property type="entry name" value="MEMBRANE TRANSPORTER PROTEIN MJ0441-RELATED"/>
    <property type="match status" value="1"/>
</dbReference>
<comment type="caution">
    <text evidence="7">The sequence shown here is derived from an EMBL/GenBank/DDBJ whole genome shotgun (WGS) entry which is preliminary data.</text>
</comment>
<dbReference type="EMBL" id="BAAAQQ010000012">
    <property type="protein sequence ID" value="GAA2126994.1"/>
    <property type="molecule type" value="Genomic_DNA"/>
</dbReference>
<protein>
    <recommendedName>
        <fullName evidence="6">Probable membrane transporter protein</fullName>
    </recommendedName>
</protein>
<feature type="transmembrane region" description="Helical" evidence="6">
    <location>
        <begin position="281"/>
        <end position="301"/>
    </location>
</feature>
<evidence type="ECO:0000256" key="6">
    <source>
        <dbReference type="RuleBase" id="RU363041"/>
    </source>
</evidence>
<gene>
    <name evidence="7" type="ORF">GCM10009843_25960</name>
</gene>
<feature type="transmembrane region" description="Helical" evidence="6">
    <location>
        <begin position="251"/>
        <end position="269"/>
    </location>
</feature>
<dbReference type="Proteomes" id="UP001500575">
    <property type="component" value="Unassembled WGS sequence"/>
</dbReference>
<dbReference type="PANTHER" id="PTHR43701:SF2">
    <property type="entry name" value="MEMBRANE TRANSPORTER PROTEIN YJNA-RELATED"/>
    <property type="match status" value="1"/>
</dbReference>
<reference evidence="8" key="1">
    <citation type="journal article" date="2019" name="Int. J. Syst. Evol. Microbiol.">
        <title>The Global Catalogue of Microorganisms (GCM) 10K type strain sequencing project: providing services to taxonomists for standard genome sequencing and annotation.</title>
        <authorList>
            <consortium name="The Broad Institute Genomics Platform"/>
            <consortium name="The Broad Institute Genome Sequencing Center for Infectious Disease"/>
            <person name="Wu L."/>
            <person name="Ma J."/>
        </authorList>
    </citation>
    <scope>NUCLEOTIDE SEQUENCE [LARGE SCALE GENOMIC DNA]</scope>
    <source>
        <strain evidence="8">JCM 16021</strain>
    </source>
</reference>
<feature type="transmembrane region" description="Helical" evidence="6">
    <location>
        <begin position="80"/>
        <end position="101"/>
    </location>
</feature>
<name>A0ABP5K5M0_9ACTN</name>
<evidence type="ECO:0000313" key="7">
    <source>
        <dbReference type="EMBL" id="GAA2126994.1"/>
    </source>
</evidence>
<evidence type="ECO:0000256" key="3">
    <source>
        <dbReference type="ARBA" id="ARBA00022692"/>
    </source>
</evidence>
<feature type="transmembrane region" description="Helical" evidence="6">
    <location>
        <begin position="151"/>
        <end position="183"/>
    </location>
</feature>
<feature type="transmembrane region" description="Helical" evidence="6">
    <location>
        <begin position="7"/>
        <end position="30"/>
    </location>
</feature>
<keyword evidence="5 6" id="KW-0472">Membrane</keyword>
<comment type="subcellular location">
    <subcellularLocation>
        <location evidence="6">Cell membrane</location>
        <topology evidence="6">Multi-pass membrane protein</topology>
    </subcellularLocation>
    <subcellularLocation>
        <location evidence="1">Membrane</location>
        <topology evidence="1">Multi-pass membrane protein</topology>
    </subcellularLocation>
</comment>
<feature type="transmembrane region" description="Helical" evidence="6">
    <location>
        <begin position="107"/>
        <end position="130"/>
    </location>
</feature>